<organism evidence="1 2">
    <name type="scientific">Puniceispirillum marinum (strain IMCC1322)</name>
    <dbReference type="NCBI Taxonomy" id="488538"/>
    <lineage>
        <taxon>Bacteria</taxon>
        <taxon>Pseudomonadati</taxon>
        <taxon>Pseudomonadota</taxon>
        <taxon>Alphaproteobacteria</taxon>
        <taxon>Candidatus Puniceispirillales</taxon>
        <taxon>Candidatus Puniceispirillaceae</taxon>
        <taxon>Candidatus Puniceispirillum</taxon>
    </lineage>
</organism>
<dbReference type="Proteomes" id="UP000007460">
    <property type="component" value="Chromosome"/>
</dbReference>
<dbReference type="EMBL" id="CP001751">
    <property type="protein sequence ID" value="ADE38608.1"/>
    <property type="molecule type" value="Genomic_DNA"/>
</dbReference>
<dbReference type="RefSeq" id="WP_013045238.1">
    <property type="nucleotide sequence ID" value="NC_014010.1"/>
</dbReference>
<gene>
    <name evidence="1" type="ordered locus">SAR116_0365</name>
</gene>
<dbReference type="STRING" id="488538.SAR116_0365"/>
<sequence>MIPIISAVASLAGTWMEGKVETQKAKVAVAQRVAAGEQEWNIEQAKNSNSSLKDEWLTGLVSIPLILAFTGNEDIVERGFMALETMPDFYKTAVGVVFAASFGVQKLTQMFKK</sequence>
<dbReference type="AlphaFoldDB" id="D5BQB0"/>
<evidence type="ECO:0000313" key="1">
    <source>
        <dbReference type="EMBL" id="ADE38608.1"/>
    </source>
</evidence>
<dbReference type="OrthoDB" id="5878031at2"/>
<reference evidence="1 2" key="1">
    <citation type="journal article" date="2010" name="J. Bacteriol.">
        <title>Complete genome sequence of "Candidatus Puniceispirillum marinum" IMCC1322, a representative of the SAR116 clade in the Alphaproteobacteria.</title>
        <authorList>
            <person name="Oh H.M."/>
            <person name="Kwon K.K."/>
            <person name="Kang I."/>
            <person name="Kang S.G."/>
            <person name="Lee J.H."/>
            <person name="Kim S.J."/>
            <person name="Cho J.C."/>
        </authorList>
    </citation>
    <scope>NUCLEOTIDE SEQUENCE [LARGE SCALE GENOMIC DNA]</scope>
    <source>
        <strain evidence="1 2">IMCC1322</strain>
    </source>
</reference>
<evidence type="ECO:0000313" key="2">
    <source>
        <dbReference type="Proteomes" id="UP000007460"/>
    </source>
</evidence>
<dbReference type="KEGG" id="apb:SAR116_0365"/>
<keyword evidence="2" id="KW-1185">Reference proteome</keyword>
<accession>D5BQB0</accession>
<dbReference type="TCDB" id="1.E.54.2.3">
    <property type="family name" value="the gene transfer agent-release holin (gta-hol) family"/>
</dbReference>
<dbReference type="HOGENOM" id="CLU_2131421_0_0_5"/>
<proteinExistence type="predicted"/>
<protein>
    <submittedName>
        <fullName evidence="1">Uncharacterized protein</fullName>
    </submittedName>
</protein>
<name>D5BQB0_PUNMI</name>